<sequence>MCLTYPYKNSVESGNNTAIDLNKNLIMTSFYVDSNEEFQTYSIVEGNNYTAVECNKNLMTSFDVDNNEEFQTYSIVKGNNQTYSIIKGNNYTTVECNENLITSFDIDDNEFQTYSVVEGNNNAAVECNKNLMTSFYVDNNEEFQTYLSESALESNDNATVECNKNLIITSSRINLAIGITTLFQNANTNNIVVSDLHILDKFRAPYTFTSEIKQHAQKKVKYAFGFEKAKRALNLALDIGCKDKFINIIDDFINRKKSSISNANNENIESLCILDPLVVKLREHPSNKCIKSLAENDSHSGTKTNISAINPGDPNLYIRNTSKTTADNLFDSSTSATQSINENAAKQKYICKTCKNPDHNSQKCV</sequence>
<feature type="non-terminal residue" evidence="1">
    <location>
        <position position="365"/>
    </location>
</feature>
<name>A0ABN7VNL7_GIGMA</name>
<dbReference type="Proteomes" id="UP000789901">
    <property type="component" value="Unassembled WGS sequence"/>
</dbReference>
<proteinExistence type="predicted"/>
<accession>A0ABN7VNL7</accession>
<dbReference type="EMBL" id="CAJVQB010018662">
    <property type="protein sequence ID" value="CAG8788422.1"/>
    <property type="molecule type" value="Genomic_DNA"/>
</dbReference>
<evidence type="ECO:0000313" key="1">
    <source>
        <dbReference type="EMBL" id="CAG8788422.1"/>
    </source>
</evidence>
<reference evidence="1 2" key="1">
    <citation type="submission" date="2021-06" db="EMBL/GenBank/DDBJ databases">
        <authorList>
            <person name="Kallberg Y."/>
            <person name="Tangrot J."/>
            <person name="Rosling A."/>
        </authorList>
    </citation>
    <scope>NUCLEOTIDE SEQUENCE [LARGE SCALE GENOMIC DNA]</scope>
    <source>
        <strain evidence="1 2">120-4 pot B 10/14</strain>
    </source>
</reference>
<organism evidence="1 2">
    <name type="scientific">Gigaspora margarita</name>
    <dbReference type="NCBI Taxonomy" id="4874"/>
    <lineage>
        <taxon>Eukaryota</taxon>
        <taxon>Fungi</taxon>
        <taxon>Fungi incertae sedis</taxon>
        <taxon>Mucoromycota</taxon>
        <taxon>Glomeromycotina</taxon>
        <taxon>Glomeromycetes</taxon>
        <taxon>Diversisporales</taxon>
        <taxon>Gigasporaceae</taxon>
        <taxon>Gigaspora</taxon>
    </lineage>
</organism>
<gene>
    <name evidence="1" type="ORF">GMARGA_LOCUS20831</name>
</gene>
<evidence type="ECO:0000313" key="2">
    <source>
        <dbReference type="Proteomes" id="UP000789901"/>
    </source>
</evidence>
<protein>
    <submittedName>
        <fullName evidence="1">7324_t:CDS:1</fullName>
    </submittedName>
</protein>
<keyword evidence="2" id="KW-1185">Reference proteome</keyword>
<comment type="caution">
    <text evidence="1">The sequence shown here is derived from an EMBL/GenBank/DDBJ whole genome shotgun (WGS) entry which is preliminary data.</text>
</comment>